<organism evidence="3 4">
    <name type="scientific">Lentzea roselyniae</name>
    <dbReference type="NCBI Taxonomy" id="531940"/>
    <lineage>
        <taxon>Bacteria</taxon>
        <taxon>Bacillati</taxon>
        <taxon>Actinomycetota</taxon>
        <taxon>Actinomycetes</taxon>
        <taxon>Pseudonocardiales</taxon>
        <taxon>Pseudonocardiaceae</taxon>
        <taxon>Lentzea</taxon>
    </lineage>
</organism>
<sequence length="86" mass="9063">MMTKPPNEPFHERDLYAQHADPFSAFSQGPEQPPPPTGATRPIGSYEVPEPAIPVAPRQAGAGVTLVVVLAVFALLLGAAIFLLST</sequence>
<accession>A0ABP7BI16</accession>
<protein>
    <submittedName>
        <fullName evidence="3">Uncharacterized protein</fullName>
    </submittedName>
</protein>
<name>A0ABP7BI16_9PSEU</name>
<dbReference type="RefSeq" id="WP_346132607.1">
    <property type="nucleotide sequence ID" value="NZ_BAABBE010000015.1"/>
</dbReference>
<comment type="caution">
    <text evidence="3">The sequence shown here is derived from an EMBL/GenBank/DDBJ whole genome shotgun (WGS) entry which is preliminary data.</text>
</comment>
<gene>
    <name evidence="3" type="ORF">GCM10022267_52540</name>
</gene>
<keyword evidence="2" id="KW-0472">Membrane</keyword>
<keyword evidence="2" id="KW-1133">Transmembrane helix</keyword>
<feature type="transmembrane region" description="Helical" evidence="2">
    <location>
        <begin position="60"/>
        <end position="84"/>
    </location>
</feature>
<dbReference type="Proteomes" id="UP001500711">
    <property type="component" value="Unassembled WGS sequence"/>
</dbReference>
<dbReference type="EMBL" id="BAABBE010000015">
    <property type="protein sequence ID" value="GAA3659925.1"/>
    <property type="molecule type" value="Genomic_DNA"/>
</dbReference>
<evidence type="ECO:0000313" key="3">
    <source>
        <dbReference type="EMBL" id="GAA3659925.1"/>
    </source>
</evidence>
<feature type="region of interest" description="Disordered" evidence="1">
    <location>
        <begin position="21"/>
        <end position="48"/>
    </location>
</feature>
<reference evidence="4" key="1">
    <citation type="journal article" date="2019" name="Int. J. Syst. Evol. Microbiol.">
        <title>The Global Catalogue of Microorganisms (GCM) 10K type strain sequencing project: providing services to taxonomists for standard genome sequencing and annotation.</title>
        <authorList>
            <consortium name="The Broad Institute Genomics Platform"/>
            <consortium name="The Broad Institute Genome Sequencing Center for Infectious Disease"/>
            <person name="Wu L."/>
            <person name="Ma J."/>
        </authorList>
    </citation>
    <scope>NUCLEOTIDE SEQUENCE [LARGE SCALE GENOMIC DNA]</scope>
    <source>
        <strain evidence="4">JCM 17494</strain>
    </source>
</reference>
<proteinExistence type="predicted"/>
<evidence type="ECO:0000313" key="4">
    <source>
        <dbReference type="Proteomes" id="UP001500711"/>
    </source>
</evidence>
<keyword evidence="2" id="KW-0812">Transmembrane</keyword>
<evidence type="ECO:0000256" key="2">
    <source>
        <dbReference type="SAM" id="Phobius"/>
    </source>
</evidence>
<evidence type="ECO:0000256" key="1">
    <source>
        <dbReference type="SAM" id="MobiDB-lite"/>
    </source>
</evidence>
<keyword evidence="4" id="KW-1185">Reference proteome</keyword>